<dbReference type="NCBIfam" id="NF008277">
    <property type="entry name" value="PRK11055.1"/>
    <property type="match status" value="1"/>
</dbReference>
<dbReference type="EC" id="5.1.3.3" evidence="4 8"/>
<evidence type="ECO:0000256" key="5">
    <source>
        <dbReference type="ARBA" id="ARBA00014165"/>
    </source>
</evidence>
<dbReference type="PANTHER" id="PTHR10091">
    <property type="entry name" value="ALDOSE-1-EPIMERASE"/>
    <property type="match status" value="1"/>
</dbReference>
<comment type="catalytic activity">
    <reaction evidence="1 8">
        <text>alpha-D-glucose = beta-D-glucose</text>
        <dbReference type="Rhea" id="RHEA:10264"/>
        <dbReference type="ChEBI" id="CHEBI:15903"/>
        <dbReference type="ChEBI" id="CHEBI:17925"/>
        <dbReference type="EC" id="5.1.3.3"/>
    </reaction>
</comment>
<protein>
    <recommendedName>
        <fullName evidence="5 8">Aldose 1-epimerase</fullName>
        <ecNumber evidence="4 8">5.1.3.3</ecNumber>
    </recommendedName>
</protein>
<gene>
    <name evidence="12" type="ORF">IAC43_06755</name>
</gene>
<dbReference type="InterPro" id="IPR047215">
    <property type="entry name" value="Galactose_mutarotase-like"/>
</dbReference>
<evidence type="ECO:0000313" key="12">
    <source>
        <dbReference type="EMBL" id="HIT94869.1"/>
    </source>
</evidence>
<dbReference type="EMBL" id="DVLW01000187">
    <property type="protein sequence ID" value="HIT94869.1"/>
    <property type="molecule type" value="Genomic_DNA"/>
</dbReference>
<dbReference type="GO" id="GO:0006006">
    <property type="term" value="P:glucose metabolic process"/>
    <property type="evidence" value="ECO:0007669"/>
    <property type="project" value="TreeGrafter"/>
</dbReference>
<dbReference type="InterPro" id="IPR018052">
    <property type="entry name" value="Ald1_epimerase_CS"/>
</dbReference>
<keyword evidence="7 8" id="KW-0119">Carbohydrate metabolism</keyword>
<evidence type="ECO:0000256" key="9">
    <source>
        <dbReference type="PIRSR" id="PIRSR005096-1"/>
    </source>
</evidence>
<comment type="pathway">
    <text evidence="2 8">Carbohydrate metabolism; hexose metabolism.</text>
</comment>
<feature type="binding site" evidence="10">
    <location>
        <position position="246"/>
    </location>
    <ligand>
        <name>beta-D-galactose</name>
        <dbReference type="ChEBI" id="CHEBI:27667"/>
    </ligand>
</feature>
<reference evidence="12" key="1">
    <citation type="submission" date="2020-10" db="EMBL/GenBank/DDBJ databases">
        <authorList>
            <person name="Gilroy R."/>
        </authorList>
    </citation>
    <scope>NUCLEOTIDE SEQUENCE</scope>
    <source>
        <strain evidence="12">ChiBcec7-5410</strain>
    </source>
</reference>
<dbReference type="InterPro" id="IPR014718">
    <property type="entry name" value="GH-type_carb-bd"/>
</dbReference>
<dbReference type="InterPro" id="IPR008183">
    <property type="entry name" value="Aldose_1/G6P_1-epimerase"/>
</dbReference>
<dbReference type="SUPFAM" id="SSF74650">
    <property type="entry name" value="Galactose mutarotase-like"/>
    <property type="match status" value="1"/>
</dbReference>
<sequence>MTQRFFGKLSDGREIFQYTISNPSASVTILNLGGIIQSLSVADKDGKMTDVVLGYDTAEQCEEWRGNYFGALIGRFGNRIGGASFTLNGKEYPLYANDGANHLHGGKDGFNWKLWDVEAEGDDTLRLRLFSPDGEEGYPGNLTVTVWYTLDGASLSIRYQAVCDADTVINLTNHAYFNLAGEGNGDIEDHLLQMNAESYTAVDSNGLTIEKVIPVEGTPFDFRTAKPIGQDIGADDEQLHNGAGYDHNFVLDPSSELKQVAVASCPRTGIRMTVHTTQPGVQLYTGNMITPQTGKDGHAYGKRSGFCLETQHFPNSMACTSFASPVLRAGETYDQQTVYSFSVE</sequence>
<dbReference type="CDD" id="cd09019">
    <property type="entry name" value="galactose_mutarotase_like"/>
    <property type="match status" value="1"/>
</dbReference>
<dbReference type="GO" id="GO:0030246">
    <property type="term" value="F:carbohydrate binding"/>
    <property type="evidence" value="ECO:0007669"/>
    <property type="project" value="InterPro"/>
</dbReference>
<dbReference type="GO" id="GO:0004034">
    <property type="term" value="F:aldose 1-epimerase activity"/>
    <property type="evidence" value="ECO:0007669"/>
    <property type="project" value="UniProtKB-EC"/>
</dbReference>
<comment type="similarity">
    <text evidence="3 8">Belongs to the aldose epimerase family.</text>
</comment>
<evidence type="ECO:0000256" key="4">
    <source>
        <dbReference type="ARBA" id="ARBA00013185"/>
    </source>
</evidence>
<name>A0A9D1KS30_9FIRM</name>
<evidence type="ECO:0000256" key="6">
    <source>
        <dbReference type="ARBA" id="ARBA00023235"/>
    </source>
</evidence>
<dbReference type="PROSITE" id="PS00545">
    <property type="entry name" value="ALDOSE_1_EPIMERASE"/>
    <property type="match status" value="1"/>
</dbReference>
<evidence type="ECO:0000313" key="13">
    <source>
        <dbReference type="Proteomes" id="UP000824160"/>
    </source>
</evidence>
<evidence type="ECO:0000256" key="8">
    <source>
        <dbReference type="PIRNR" id="PIRNR005096"/>
    </source>
</evidence>
<reference evidence="12" key="2">
    <citation type="journal article" date="2021" name="PeerJ">
        <title>Extensive microbial diversity within the chicken gut microbiome revealed by metagenomics and culture.</title>
        <authorList>
            <person name="Gilroy R."/>
            <person name="Ravi A."/>
            <person name="Getino M."/>
            <person name="Pursley I."/>
            <person name="Horton D.L."/>
            <person name="Alikhan N.F."/>
            <person name="Baker D."/>
            <person name="Gharbi K."/>
            <person name="Hall N."/>
            <person name="Watson M."/>
            <person name="Adriaenssens E.M."/>
            <person name="Foster-Nyarko E."/>
            <person name="Jarju S."/>
            <person name="Secka A."/>
            <person name="Antonio M."/>
            <person name="Oren A."/>
            <person name="Chaudhuri R.R."/>
            <person name="La Ragione R."/>
            <person name="Hildebrand F."/>
            <person name="Pallen M.J."/>
        </authorList>
    </citation>
    <scope>NUCLEOTIDE SEQUENCE</scope>
    <source>
        <strain evidence="12">ChiBcec7-5410</strain>
    </source>
</reference>
<accession>A0A9D1KS30</accession>
<feature type="binding site" evidence="11">
    <location>
        <begin position="78"/>
        <end position="79"/>
    </location>
    <ligand>
        <name>beta-D-galactose</name>
        <dbReference type="ChEBI" id="CHEBI:27667"/>
    </ligand>
</feature>
<dbReference type="PANTHER" id="PTHR10091:SF0">
    <property type="entry name" value="GALACTOSE MUTAROTASE"/>
    <property type="match status" value="1"/>
</dbReference>
<evidence type="ECO:0000256" key="1">
    <source>
        <dbReference type="ARBA" id="ARBA00001614"/>
    </source>
</evidence>
<evidence type="ECO:0000256" key="7">
    <source>
        <dbReference type="ARBA" id="ARBA00023277"/>
    </source>
</evidence>
<evidence type="ECO:0000256" key="11">
    <source>
        <dbReference type="PIRSR" id="PIRSR005096-3"/>
    </source>
</evidence>
<dbReference type="Pfam" id="PF01263">
    <property type="entry name" value="Aldose_epim"/>
    <property type="match status" value="1"/>
</dbReference>
<dbReference type="PIRSF" id="PIRSF005096">
    <property type="entry name" value="GALM"/>
    <property type="match status" value="1"/>
</dbReference>
<feature type="active site" description="Proton donor" evidence="9">
    <location>
        <position position="174"/>
    </location>
</feature>
<feature type="active site" description="Proton acceptor" evidence="9">
    <location>
        <position position="309"/>
    </location>
</feature>
<dbReference type="Gene3D" id="2.70.98.10">
    <property type="match status" value="1"/>
</dbReference>
<dbReference type="GO" id="GO:0033499">
    <property type="term" value="P:galactose catabolic process via UDP-galactose, Leloir pathway"/>
    <property type="evidence" value="ECO:0007669"/>
    <property type="project" value="TreeGrafter"/>
</dbReference>
<evidence type="ECO:0000256" key="3">
    <source>
        <dbReference type="ARBA" id="ARBA00006206"/>
    </source>
</evidence>
<dbReference type="AlphaFoldDB" id="A0A9D1KS30"/>
<dbReference type="Proteomes" id="UP000824160">
    <property type="component" value="Unassembled WGS sequence"/>
</dbReference>
<dbReference type="InterPro" id="IPR015443">
    <property type="entry name" value="Aldose_1-epimerase"/>
</dbReference>
<comment type="caution">
    <text evidence="12">The sequence shown here is derived from an EMBL/GenBank/DDBJ whole genome shotgun (WGS) entry which is preliminary data.</text>
</comment>
<evidence type="ECO:0000256" key="10">
    <source>
        <dbReference type="PIRSR" id="PIRSR005096-2"/>
    </source>
</evidence>
<evidence type="ECO:0000256" key="2">
    <source>
        <dbReference type="ARBA" id="ARBA00005028"/>
    </source>
</evidence>
<feature type="binding site" evidence="11">
    <location>
        <begin position="174"/>
        <end position="176"/>
    </location>
    <ligand>
        <name>beta-D-galactose</name>
        <dbReference type="ChEBI" id="CHEBI:27667"/>
    </ligand>
</feature>
<proteinExistence type="inferred from homology"/>
<keyword evidence="6 8" id="KW-0413">Isomerase</keyword>
<dbReference type="InterPro" id="IPR011013">
    <property type="entry name" value="Gal_mutarotase_sf_dom"/>
</dbReference>
<organism evidence="12 13">
    <name type="scientific">Candidatus Faecivivens stercoripullorum</name>
    <dbReference type="NCBI Taxonomy" id="2840805"/>
    <lineage>
        <taxon>Bacteria</taxon>
        <taxon>Bacillati</taxon>
        <taxon>Bacillota</taxon>
        <taxon>Clostridia</taxon>
        <taxon>Eubacteriales</taxon>
        <taxon>Oscillospiraceae</taxon>
        <taxon>Oscillospiraceae incertae sedis</taxon>
        <taxon>Candidatus Faecivivens</taxon>
    </lineage>
</organism>